<dbReference type="PANTHER" id="PTHR35167">
    <property type="entry name" value="OS05G0216466 PROTEIN"/>
    <property type="match status" value="1"/>
</dbReference>
<evidence type="ECO:0000313" key="3">
    <source>
        <dbReference type="RefSeq" id="XP_021830766.1"/>
    </source>
</evidence>
<dbReference type="Proteomes" id="UP000515124">
    <property type="component" value="Unplaced"/>
</dbReference>
<reference evidence="3" key="1">
    <citation type="submission" date="2025-08" db="UniProtKB">
        <authorList>
            <consortium name="RefSeq"/>
        </authorList>
    </citation>
    <scope>IDENTIFICATION</scope>
</reference>
<dbReference type="GeneID" id="110770852"/>
<evidence type="ECO:0000313" key="2">
    <source>
        <dbReference type="Proteomes" id="UP000515124"/>
    </source>
</evidence>
<dbReference type="PANTHER" id="PTHR35167:SF12">
    <property type="match status" value="1"/>
</dbReference>
<dbReference type="SUPFAM" id="SSF158949">
    <property type="entry name" value="Smr-associated domain-like"/>
    <property type="match status" value="1"/>
</dbReference>
<gene>
    <name evidence="3" type="primary">LOC110770852</name>
</gene>
<dbReference type="AlphaFoldDB" id="A0A6P5TUR9"/>
<name>A0A6P5TUR9_PRUAV</name>
<feature type="region of interest" description="Disordered" evidence="1">
    <location>
        <begin position="1"/>
        <end position="67"/>
    </location>
</feature>
<proteinExistence type="predicted"/>
<dbReference type="KEGG" id="pavi:110770852"/>
<dbReference type="InterPro" id="IPR036781">
    <property type="entry name" value="Smr_assoc-like_sf"/>
</dbReference>
<feature type="compositionally biased region" description="Basic and acidic residues" evidence="1">
    <location>
        <begin position="13"/>
        <end position="26"/>
    </location>
</feature>
<sequence length="235" mass="26672">MSIFSNQFSSMEKSSRKTDLPDKAMTKSDLAAAQQLMQLSDEDNKNNSSSSSSSRINKNTKHEGEEVDQRPLINVITWAKIEEIFGKEEDVDQPKKRRYRSLASIYLTSKPVNAGSAHGKKYTWFKVNDSNYKLQMICPHTSSNQVTLFVTSNITENSNQQLHHVIIHRVEVLLEKSPLLVSATRSPLGKTMMTWMRKEMGWFGGGRDWFGLFLVQSLNQGVFAIVDIKVNIEPT</sequence>
<feature type="compositionally biased region" description="Polar residues" evidence="1">
    <location>
        <begin position="1"/>
        <end position="12"/>
    </location>
</feature>
<organism evidence="2 3">
    <name type="scientific">Prunus avium</name>
    <name type="common">Cherry</name>
    <name type="synonym">Cerasus avium</name>
    <dbReference type="NCBI Taxonomy" id="42229"/>
    <lineage>
        <taxon>Eukaryota</taxon>
        <taxon>Viridiplantae</taxon>
        <taxon>Streptophyta</taxon>
        <taxon>Embryophyta</taxon>
        <taxon>Tracheophyta</taxon>
        <taxon>Spermatophyta</taxon>
        <taxon>Magnoliopsida</taxon>
        <taxon>eudicotyledons</taxon>
        <taxon>Gunneridae</taxon>
        <taxon>Pentapetalae</taxon>
        <taxon>rosids</taxon>
        <taxon>fabids</taxon>
        <taxon>Rosales</taxon>
        <taxon>Rosaceae</taxon>
        <taxon>Amygdaloideae</taxon>
        <taxon>Amygdaleae</taxon>
        <taxon>Prunus</taxon>
    </lineage>
</organism>
<protein>
    <submittedName>
        <fullName evidence="3">Uncharacterized protein LOC110770852 isoform X1</fullName>
    </submittedName>
</protein>
<dbReference type="RefSeq" id="XP_021830766.1">
    <property type="nucleotide sequence ID" value="XM_021975074.1"/>
</dbReference>
<evidence type="ECO:0000256" key="1">
    <source>
        <dbReference type="SAM" id="MobiDB-lite"/>
    </source>
</evidence>
<accession>A0A6P5TUR9</accession>
<keyword evidence="2" id="KW-1185">Reference proteome</keyword>